<dbReference type="Proteomes" id="UP000318437">
    <property type="component" value="Unassembled WGS sequence"/>
</dbReference>
<keyword evidence="1" id="KW-0472">Membrane</keyword>
<reference evidence="2 3" key="1">
    <citation type="submission" date="2019-02" db="EMBL/GenBank/DDBJ databases">
        <title>Deep-cultivation of Planctomycetes and their phenomic and genomic characterization uncovers novel biology.</title>
        <authorList>
            <person name="Wiegand S."/>
            <person name="Jogler M."/>
            <person name="Boedeker C."/>
            <person name="Pinto D."/>
            <person name="Vollmers J."/>
            <person name="Rivas-Marin E."/>
            <person name="Kohn T."/>
            <person name="Peeters S.H."/>
            <person name="Heuer A."/>
            <person name="Rast P."/>
            <person name="Oberbeckmann S."/>
            <person name="Bunk B."/>
            <person name="Jeske O."/>
            <person name="Meyerdierks A."/>
            <person name="Storesund J.E."/>
            <person name="Kallscheuer N."/>
            <person name="Luecker S."/>
            <person name="Lage O.M."/>
            <person name="Pohl T."/>
            <person name="Merkel B.J."/>
            <person name="Hornburger P."/>
            <person name="Mueller R.-W."/>
            <person name="Bruemmer F."/>
            <person name="Labrenz M."/>
            <person name="Spormann A.M."/>
            <person name="Op Den Camp H."/>
            <person name="Overmann J."/>
            <person name="Amann R."/>
            <person name="Jetten M.S.M."/>
            <person name="Mascher T."/>
            <person name="Medema M.H."/>
            <person name="Devos D.P."/>
            <person name="Kaster A.-K."/>
            <person name="Ovreas L."/>
            <person name="Rohde M."/>
            <person name="Galperin M.Y."/>
            <person name="Jogler C."/>
        </authorList>
    </citation>
    <scope>NUCLEOTIDE SEQUENCE [LARGE SCALE GENOMIC DNA]</scope>
    <source>
        <strain evidence="2 3">Pla144</strain>
    </source>
</reference>
<name>A0A5C6CRI7_9BACT</name>
<sequence length="97" mass="10385">MSDFAFKSLGPALHVLALVILFALVAAGVALAVYLAGLPGRIAARRGNPQASAINICGWLGHPRESCGLLPWYGPFCGPLPMQCRLMRQVPFPLQGW</sequence>
<dbReference type="OrthoDB" id="288120at2"/>
<keyword evidence="3" id="KW-1185">Reference proteome</keyword>
<organism evidence="2 3">
    <name type="scientific">Bythopirellula polymerisocia</name>
    <dbReference type="NCBI Taxonomy" id="2528003"/>
    <lineage>
        <taxon>Bacteria</taxon>
        <taxon>Pseudomonadati</taxon>
        <taxon>Planctomycetota</taxon>
        <taxon>Planctomycetia</taxon>
        <taxon>Pirellulales</taxon>
        <taxon>Lacipirellulaceae</taxon>
        <taxon>Bythopirellula</taxon>
    </lineage>
</organism>
<dbReference type="EMBL" id="SJPS01000004">
    <property type="protein sequence ID" value="TWU26061.1"/>
    <property type="molecule type" value="Genomic_DNA"/>
</dbReference>
<keyword evidence="1" id="KW-0812">Transmembrane</keyword>
<evidence type="ECO:0000256" key="1">
    <source>
        <dbReference type="SAM" id="Phobius"/>
    </source>
</evidence>
<gene>
    <name evidence="2" type="ORF">Pla144_32780</name>
</gene>
<evidence type="ECO:0000313" key="2">
    <source>
        <dbReference type="EMBL" id="TWU26061.1"/>
    </source>
</evidence>
<evidence type="ECO:0000313" key="3">
    <source>
        <dbReference type="Proteomes" id="UP000318437"/>
    </source>
</evidence>
<feature type="transmembrane region" description="Helical" evidence="1">
    <location>
        <begin position="12"/>
        <end position="36"/>
    </location>
</feature>
<dbReference type="RefSeq" id="WP_146451611.1">
    <property type="nucleotide sequence ID" value="NZ_SJPS01000004.1"/>
</dbReference>
<accession>A0A5C6CRI7</accession>
<keyword evidence="1" id="KW-1133">Transmembrane helix</keyword>
<proteinExistence type="predicted"/>
<comment type="caution">
    <text evidence="2">The sequence shown here is derived from an EMBL/GenBank/DDBJ whole genome shotgun (WGS) entry which is preliminary data.</text>
</comment>
<dbReference type="AlphaFoldDB" id="A0A5C6CRI7"/>
<protein>
    <submittedName>
        <fullName evidence="2">Uncharacterized protein</fullName>
    </submittedName>
</protein>